<gene>
    <name evidence="3" type="ordered locus">cu1640</name>
</gene>
<keyword evidence="2" id="KW-1133">Transmembrane helix</keyword>
<proteinExistence type="predicted"/>
<evidence type="ECO:0000256" key="2">
    <source>
        <dbReference type="SAM" id="Phobius"/>
    </source>
</evidence>
<evidence type="ECO:0000313" key="4">
    <source>
        <dbReference type="Proteomes" id="UP000001727"/>
    </source>
</evidence>
<reference evidence="3 4" key="1">
    <citation type="journal article" date="2008" name="J. Biotechnol.">
        <title>The lifestyle of Corynebacterium urealyticum derived from its complete genome sequence established by pyrosequencing.</title>
        <authorList>
            <person name="Tauch A."/>
            <person name="Trost E."/>
            <person name="Tilker A."/>
            <person name="Ludewig U."/>
            <person name="Schneiker S."/>
            <person name="Goesmann A."/>
            <person name="Arnold W."/>
            <person name="Bekel T."/>
            <person name="Brinkrolf K."/>
            <person name="Brune I."/>
            <person name="Goetker S."/>
            <person name="Kalinowski J."/>
            <person name="Kamp P.-B."/>
            <person name="Lobo F.P."/>
            <person name="Viehoever P."/>
            <person name="Weisshaar B."/>
            <person name="Soriano F."/>
            <person name="Droege M."/>
            <person name="Puehler A."/>
        </authorList>
    </citation>
    <scope>NUCLEOTIDE SEQUENCE [LARGE SCALE GENOMIC DNA]</scope>
    <source>
        <strain evidence="4">ATCC 43042 / DSM 7109</strain>
    </source>
</reference>
<feature type="transmembrane region" description="Helical" evidence="2">
    <location>
        <begin position="34"/>
        <end position="53"/>
    </location>
</feature>
<dbReference type="Proteomes" id="UP000001727">
    <property type="component" value="Chromosome"/>
</dbReference>
<keyword evidence="4" id="KW-1185">Reference proteome</keyword>
<dbReference type="eggNOG" id="ENOG5030QSH">
    <property type="taxonomic scope" value="Bacteria"/>
</dbReference>
<keyword evidence="2" id="KW-0472">Membrane</keyword>
<dbReference type="EMBL" id="AM942444">
    <property type="protein sequence ID" value="CAQ05600.1"/>
    <property type="molecule type" value="Genomic_DNA"/>
</dbReference>
<organism evidence="3 4">
    <name type="scientific">Corynebacterium urealyticum (strain ATCC 43042 / DSM 7109)</name>
    <dbReference type="NCBI Taxonomy" id="504474"/>
    <lineage>
        <taxon>Bacteria</taxon>
        <taxon>Bacillati</taxon>
        <taxon>Actinomycetota</taxon>
        <taxon>Actinomycetes</taxon>
        <taxon>Mycobacteriales</taxon>
        <taxon>Corynebacteriaceae</taxon>
        <taxon>Corynebacterium</taxon>
    </lineage>
</organism>
<sequence length="198" mass="21848">MILIAIVVAEVLFWILLLAGLLTRYALKAPRIGAALLIATPIVDLALLALTYIDLSSGKSSNFIHGLSALYIGYSIALGPTIIRALDVRFARRFGTHENNTNGPDNHTAESAMTTWKRACWASLISVVLLTIGIAITSLQGAFWLIYWVIVAIFIVVLWWFIGPHREKKKKRGKSMKMAKLQNASTSEESSPRQPADE</sequence>
<evidence type="ECO:0000313" key="3">
    <source>
        <dbReference type="EMBL" id="CAQ05600.1"/>
    </source>
</evidence>
<dbReference type="KEGG" id="cur:cu1640"/>
<evidence type="ECO:0000256" key="1">
    <source>
        <dbReference type="SAM" id="MobiDB-lite"/>
    </source>
</evidence>
<feature type="compositionally biased region" description="Polar residues" evidence="1">
    <location>
        <begin position="182"/>
        <end position="198"/>
    </location>
</feature>
<feature type="region of interest" description="Disordered" evidence="1">
    <location>
        <begin position="169"/>
        <end position="198"/>
    </location>
</feature>
<dbReference type="GeneID" id="60604427"/>
<dbReference type="HOGENOM" id="CLU_117532_1_0_11"/>
<dbReference type="AlphaFoldDB" id="B1VIL6"/>
<feature type="transmembrane region" description="Helical" evidence="2">
    <location>
        <begin position="142"/>
        <end position="162"/>
    </location>
</feature>
<name>B1VIL6_CORU7</name>
<dbReference type="RefSeq" id="WP_012360876.1">
    <property type="nucleotide sequence ID" value="NC_010545.1"/>
</dbReference>
<feature type="transmembrane region" description="Helical" evidence="2">
    <location>
        <begin position="6"/>
        <end position="27"/>
    </location>
</feature>
<protein>
    <submittedName>
        <fullName evidence="3">Uncharacterized protein</fullName>
    </submittedName>
</protein>
<feature type="transmembrane region" description="Helical" evidence="2">
    <location>
        <begin position="65"/>
        <end position="83"/>
    </location>
</feature>
<dbReference type="STRING" id="504474.cu1640"/>
<accession>B1VIL6</accession>
<feature type="transmembrane region" description="Helical" evidence="2">
    <location>
        <begin position="119"/>
        <end position="136"/>
    </location>
</feature>
<keyword evidence="2" id="KW-0812">Transmembrane</keyword>